<dbReference type="EMBL" id="OZ034815">
    <property type="protein sequence ID" value="CAL1371134.1"/>
    <property type="molecule type" value="Genomic_DNA"/>
</dbReference>
<protein>
    <submittedName>
        <fullName evidence="2">Uncharacterized protein</fullName>
    </submittedName>
</protein>
<feature type="region of interest" description="Disordered" evidence="1">
    <location>
        <begin position="43"/>
        <end position="108"/>
    </location>
</feature>
<name>A0AAV2DD34_9ROSI</name>
<evidence type="ECO:0000313" key="3">
    <source>
        <dbReference type="Proteomes" id="UP001497516"/>
    </source>
</evidence>
<gene>
    <name evidence="2" type="ORF">LTRI10_LOCUS13214</name>
</gene>
<sequence>MSSSWLSDPVWTRIIRTLDAICPEQAETVRAKGWQVAAAADDPTGLLAARPQQKTAGELPREALPREGPPSEEDEDDGVDNIDEPRQSWEQDELTDDGKIEGGDLVTPTAAIPSSITSVLIPAVVEEGEPDAELQDQQQLLPTSTTTLDHFSSTPSTQSTLIVASKIEISSIGREGSCDKETQLLEERSQVYSIGPKSLSGSSIVKTRRVNWKFRGKILGDGGAVEKQKGPEEYVAEARFTATPTAVAKYDGLENKLKEKGKRRVTEEKKSRANPAILLAAASQGNPFVAAADWEMVEEPPPRPSPEERRATCRLVRCALPEEEETEGDDVSRSRTVRGSSREIRSPSAKGEEAPLSSAVPCATPLMTNPTTAAPGVLFSEVSEDIGERGRSSSAAVVPSSEVGQENPLPESRITSPTGRTKGGRLQVASAAAMRKRKTKEGVDGGGFLSFTRSRSAAVWAPHSKS</sequence>
<accession>A0AAV2DD34</accession>
<feature type="region of interest" description="Disordered" evidence="1">
    <location>
        <begin position="319"/>
        <end position="426"/>
    </location>
</feature>
<keyword evidence="3" id="KW-1185">Reference proteome</keyword>
<evidence type="ECO:0000313" key="2">
    <source>
        <dbReference type="EMBL" id="CAL1371134.1"/>
    </source>
</evidence>
<reference evidence="2 3" key="1">
    <citation type="submission" date="2024-04" db="EMBL/GenBank/DDBJ databases">
        <authorList>
            <person name="Fracassetti M."/>
        </authorList>
    </citation>
    <scope>NUCLEOTIDE SEQUENCE [LARGE SCALE GENOMIC DNA]</scope>
</reference>
<proteinExistence type="predicted"/>
<feature type="compositionally biased region" description="Acidic residues" evidence="1">
    <location>
        <begin position="70"/>
        <end position="82"/>
    </location>
</feature>
<organism evidence="2 3">
    <name type="scientific">Linum trigynum</name>
    <dbReference type="NCBI Taxonomy" id="586398"/>
    <lineage>
        <taxon>Eukaryota</taxon>
        <taxon>Viridiplantae</taxon>
        <taxon>Streptophyta</taxon>
        <taxon>Embryophyta</taxon>
        <taxon>Tracheophyta</taxon>
        <taxon>Spermatophyta</taxon>
        <taxon>Magnoliopsida</taxon>
        <taxon>eudicotyledons</taxon>
        <taxon>Gunneridae</taxon>
        <taxon>Pentapetalae</taxon>
        <taxon>rosids</taxon>
        <taxon>fabids</taxon>
        <taxon>Malpighiales</taxon>
        <taxon>Linaceae</taxon>
        <taxon>Linum</taxon>
    </lineage>
</organism>
<evidence type="ECO:0000256" key="1">
    <source>
        <dbReference type="SAM" id="MobiDB-lite"/>
    </source>
</evidence>
<feature type="compositionally biased region" description="Low complexity" evidence="1">
    <location>
        <begin position="392"/>
        <end position="401"/>
    </location>
</feature>
<feature type="compositionally biased region" description="Basic and acidic residues" evidence="1">
    <location>
        <begin position="340"/>
        <end position="353"/>
    </location>
</feature>
<dbReference type="AlphaFoldDB" id="A0AAV2DD34"/>
<dbReference type="Proteomes" id="UP001497516">
    <property type="component" value="Chromosome 2"/>
</dbReference>